<sequence>MSITIFETLPNEILIEIFDYIKQHEIMYLFFNQNRRFNYLLSNYYANDIDLRYTSYKIFNYYCCSIIPLIASTIRSLKLGYEHCSTEQLYLFSKHLVAFDNLKYLHLYCRQEQDLELYLKFVKNLYCLTITIDDHISLSNQMTRCLFNKINFLLEECSIRNGVFSLKNHQYLSICFLQILTIELEFYSHLLILFDFIPHIKRLNIKLKWFDFNVYSIINYDYKTIHMKIRHLSNLKLHFNQVLLSNGYNLIVLLIRHIVSLQHLSLSISYLSNYSVINGQCMEIDLLSPLSNLIEFNFYFRFSYNNQQNNSIISSFRNDYWLLKRKQKIISYTDRYENDFYLYSLSFVFDDIDCISNGIFNYKANDDDDYDDDCIFQSYSTISSATPYAYDLFWSLHDDILRMFKNIKCLKFYLNSCRLANKASSLVLANVNTIICHYLQPNQQLFEEHFSHMLPNVYILKIDDVSIRHVVDEQSFLDIRNTYFFKHITELHMNGLIIDDSNEKTDYILVFLRYFSNIKIIKLQFVIKMHIQLIQSILDLLISNKRCLLSFIQFYSLHNNFMITDHITEIFRRLLTDRFGHDHCYIHIERYYLKFWK</sequence>
<feature type="domain" description="F-box" evidence="1">
    <location>
        <begin position="3"/>
        <end position="56"/>
    </location>
</feature>
<comment type="caution">
    <text evidence="3">The sequence shown here is derived from an EMBL/GenBank/DDBJ whole genome shotgun (WGS) entry which is preliminary data.</text>
</comment>
<dbReference type="Proteomes" id="UP000682733">
    <property type="component" value="Unassembled WGS sequence"/>
</dbReference>
<dbReference type="PROSITE" id="PS50181">
    <property type="entry name" value="FBOX"/>
    <property type="match status" value="1"/>
</dbReference>
<dbReference type="AlphaFoldDB" id="A0A8S2TRF7"/>
<evidence type="ECO:0000313" key="2">
    <source>
        <dbReference type="EMBL" id="CAF1515412.1"/>
    </source>
</evidence>
<dbReference type="EMBL" id="CAJOBA010057736">
    <property type="protein sequence ID" value="CAF4302767.1"/>
    <property type="molecule type" value="Genomic_DNA"/>
</dbReference>
<dbReference type="EMBL" id="CAJNOK010035645">
    <property type="protein sequence ID" value="CAF1515412.1"/>
    <property type="molecule type" value="Genomic_DNA"/>
</dbReference>
<gene>
    <name evidence="2" type="ORF">OVA965_LOCUS37559</name>
    <name evidence="3" type="ORF">TMI583_LOCUS38645</name>
</gene>
<proteinExistence type="predicted"/>
<evidence type="ECO:0000313" key="4">
    <source>
        <dbReference type="Proteomes" id="UP000682733"/>
    </source>
</evidence>
<name>A0A8S2TRF7_9BILA</name>
<evidence type="ECO:0000313" key="3">
    <source>
        <dbReference type="EMBL" id="CAF4302767.1"/>
    </source>
</evidence>
<protein>
    <recommendedName>
        <fullName evidence="1">F-box domain-containing protein</fullName>
    </recommendedName>
</protein>
<evidence type="ECO:0000259" key="1">
    <source>
        <dbReference type="PROSITE" id="PS50181"/>
    </source>
</evidence>
<accession>A0A8S2TRF7</accession>
<organism evidence="3 4">
    <name type="scientific">Didymodactylos carnosus</name>
    <dbReference type="NCBI Taxonomy" id="1234261"/>
    <lineage>
        <taxon>Eukaryota</taxon>
        <taxon>Metazoa</taxon>
        <taxon>Spiralia</taxon>
        <taxon>Gnathifera</taxon>
        <taxon>Rotifera</taxon>
        <taxon>Eurotatoria</taxon>
        <taxon>Bdelloidea</taxon>
        <taxon>Philodinida</taxon>
        <taxon>Philodinidae</taxon>
        <taxon>Didymodactylos</taxon>
    </lineage>
</organism>
<reference evidence="3" key="1">
    <citation type="submission" date="2021-02" db="EMBL/GenBank/DDBJ databases">
        <authorList>
            <person name="Nowell W R."/>
        </authorList>
    </citation>
    <scope>NUCLEOTIDE SEQUENCE</scope>
</reference>
<dbReference type="InterPro" id="IPR001810">
    <property type="entry name" value="F-box_dom"/>
</dbReference>
<dbReference type="Proteomes" id="UP000677228">
    <property type="component" value="Unassembled WGS sequence"/>
</dbReference>